<dbReference type="SUPFAM" id="SSF53335">
    <property type="entry name" value="S-adenosyl-L-methionine-dependent methyltransferases"/>
    <property type="match status" value="1"/>
</dbReference>
<dbReference type="Proteomes" id="UP001223720">
    <property type="component" value="Chromosome"/>
</dbReference>
<dbReference type="InterPro" id="IPR052514">
    <property type="entry name" value="SAM-dependent_MTase"/>
</dbReference>
<evidence type="ECO:0000259" key="1">
    <source>
        <dbReference type="Pfam" id="PF05050"/>
    </source>
</evidence>
<dbReference type="InterPro" id="IPR029063">
    <property type="entry name" value="SAM-dependent_MTases_sf"/>
</dbReference>
<dbReference type="PANTHER" id="PTHR34203:SF15">
    <property type="entry name" value="SLL1173 PROTEIN"/>
    <property type="match status" value="1"/>
</dbReference>
<dbReference type="GO" id="GO:0008168">
    <property type="term" value="F:methyltransferase activity"/>
    <property type="evidence" value="ECO:0007669"/>
    <property type="project" value="UniProtKB-KW"/>
</dbReference>
<dbReference type="PANTHER" id="PTHR34203">
    <property type="entry name" value="METHYLTRANSFERASE, FKBM FAMILY PROTEIN"/>
    <property type="match status" value="1"/>
</dbReference>
<keyword evidence="2" id="KW-0808">Transferase</keyword>
<dbReference type="GO" id="GO:0032259">
    <property type="term" value="P:methylation"/>
    <property type="evidence" value="ECO:0007669"/>
    <property type="project" value="UniProtKB-KW"/>
</dbReference>
<proteinExistence type="predicted"/>
<evidence type="ECO:0000313" key="2">
    <source>
        <dbReference type="EMBL" id="WHQ68784.1"/>
    </source>
</evidence>
<dbReference type="EMBL" id="CP073633">
    <property type="protein sequence ID" value="WHQ68784.1"/>
    <property type="molecule type" value="Genomic_DNA"/>
</dbReference>
<dbReference type="Gene3D" id="3.40.50.150">
    <property type="entry name" value="Vaccinia Virus protein VP39"/>
    <property type="match status" value="1"/>
</dbReference>
<organism evidence="2 3">
    <name type="scientific">Methylorubrum extorquens</name>
    <name type="common">Methylobacterium dichloromethanicum</name>
    <name type="synonym">Methylobacterium extorquens</name>
    <dbReference type="NCBI Taxonomy" id="408"/>
    <lineage>
        <taxon>Bacteria</taxon>
        <taxon>Pseudomonadati</taxon>
        <taxon>Pseudomonadota</taxon>
        <taxon>Alphaproteobacteria</taxon>
        <taxon>Hyphomicrobiales</taxon>
        <taxon>Methylobacteriaceae</taxon>
        <taxon>Methylorubrum</taxon>
    </lineage>
</organism>
<dbReference type="InterPro" id="IPR006342">
    <property type="entry name" value="FkbM_mtfrase"/>
</dbReference>
<dbReference type="AlphaFoldDB" id="A0AAX3WBK6"/>
<feature type="domain" description="Methyltransferase FkbM" evidence="1">
    <location>
        <begin position="28"/>
        <end position="161"/>
    </location>
</feature>
<gene>
    <name evidence="2" type="ORF">KEC54_20885</name>
</gene>
<keyword evidence="2" id="KW-0489">Methyltransferase</keyword>
<protein>
    <submittedName>
        <fullName evidence="2">FkbM family methyltransferase</fullName>
    </submittedName>
</protein>
<reference evidence="2" key="1">
    <citation type="journal article" date="2022" name="Biotechnol. Bioprocess Eng.">
        <title>Pan-genome Analysis Reveals Comparative Genomic Features of Central Metabolic Pathways in Methylorubrum extorquens.</title>
        <authorList>
            <person name="Lee G.M."/>
            <person name="Scott-Nevros Z.K."/>
            <person name="Lee S.-M."/>
            <person name="Kim D."/>
        </authorList>
    </citation>
    <scope>NUCLEOTIDE SEQUENCE</scope>
    <source>
        <strain evidence="2">ATCC 55366</strain>
    </source>
</reference>
<dbReference type="RefSeq" id="WP_283535298.1">
    <property type="nucleotide sequence ID" value="NZ_CP073633.1"/>
</dbReference>
<dbReference type="Pfam" id="PF05050">
    <property type="entry name" value="Methyltransf_21"/>
    <property type="match status" value="1"/>
</dbReference>
<evidence type="ECO:0000313" key="3">
    <source>
        <dbReference type="Proteomes" id="UP001223720"/>
    </source>
</evidence>
<sequence>MKLLVKPTTLFFDVGTWMGPTALYAAALGAETYAFEPDPVAYRRFIRNLSLNPSLRPLIHAHNAACGIESGTIMLYADALGNSETSILDTRNHALDDAAKLIQIEADVLNLNELIQNCYVRSREVFIKIDIEGAEFALVPRMAETFRSLNRAVINISTHPFNIKTADLSEQRSRRIEAKESILDAYSGLYWFVWENGRLFSVEEHVVRTKALAHPDEPDVFTVATYDLHSSPAN</sequence>
<dbReference type="NCBIfam" id="TIGR01444">
    <property type="entry name" value="fkbM_fam"/>
    <property type="match status" value="1"/>
</dbReference>
<name>A0AAX3WBK6_METEX</name>
<accession>A0AAX3WBK6</accession>